<dbReference type="PIRSF" id="PIRSF019169">
    <property type="entry name" value="PilM"/>
    <property type="match status" value="1"/>
</dbReference>
<dbReference type="InterPro" id="IPR003494">
    <property type="entry name" value="SHS2_FtsA"/>
</dbReference>
<dbReference type="NCBIfam" id="TIGR01175">
    <property type="entry name" value="pilM"/>
    <property type="match status" value="1"/>
</dbReference>
<protein>
    <submittedName>
        <fullName evidence="2">Type IV pilus biogenesis protein PilM</fullName>
    </submittedName>
</protein>
<dbReference type="SMART" id="SM00842">
    <property type="entry name" value="FtsA"/>
    <property type="match status" value="1"/>
</dbReference>
<name>A0A085W7F4_9BACT</name>
<dbReference type="SUPFAM" id="SSF53067">
    <property type="entry name" value="Actin-like ATPase domain"/>
    <property type="match status" value="2"/>
</dbReference>
<dbReference type="Pfam" id="PF11104">
    <property type="entry name" value="PilM_2"/>
    <property type="match status" value="1"/>
</dbReference>
<dbReference type="STRING" id="394096.DB31_2735"/>
<evidence type="ECO:0000313" key="2">
    <source>
        <dbReference type="EMBL" id="KFE63617.1"/>
    </source>
</evidence>
<comment type="caution">
    <text evidence="2">The sequence shown here is derived from an EMBL/GenBank/DDBJ whole genome shotgun (WGS) entry which is preliminary data.</text>
</comment>
<dbReference type="Gene3D" id="3.30.1490.300">
    <property type="match status" value="1"/>
</dbReference>
<accession>A0A085W7F4</accession>
<sequence>MAKGKLALGLDIGSTSVKMILLKEQRKRGEVGYALQSFGMKPLPPEAIVDGALMNSTAIVQAVQELMNELKIKSKEVAIGVSGHSVIIKKIQMPRMSQEELEESIQWEAEQYIPFDVKDVNIDTQILDAGANDATGQMDVLLVAAKKDMINDYTTVVSEAGLAPVVVDVDAFAVQNMFSANYDLPEKETVVLINAGASVVNINIISNGITVFTRDVTIGGNQFTEEIQKQLNVSYEQAEVMKIGGNSQDADAVVPQDVERVLTSVAEQVAGEIQRSLDFYAGTAADANFSKVYLSGGTAKIPALFKTIETRVGVPVEILNPFRKIEVDNRKFDPAFIMDVAPMAAVAVGLALRRPGDKLN</sequence>
<dbReference type="Gene3D" id="3.30.420.40">
    <property type="match status" value="2"/>
</dbReference>
<reference evidence="2 3" key="1">
    <citation type="submission" date="2014-04" db="EMBL/GenBank/DDBJ databases">
        <title>Genome assembly of Hyalangium minutum DSM 14724.</title>
        <authorList>
            <person name="Sharma G."/>
            <person name="Subramanian S."/>
        </authorList>
    </citation>
    <scope>NUCLEOTIDE SEQUENCE [LARGE SCALE GENOMIC DNA]</scope>
    <source>
        <strain evidence="2 3">DSM 14724</strain>
    </source>
</reference>
<organism evidence="2 3">
    <name type="scientific">Hyalangium minutum</name>
    <dbReference type="NCBI Taxonomy" id="394096"/>
    <lineage>
        <taxon>Bacteria</taxon>
        <taxon>Pseudomonadati</taxon>
        <taxon>Myxococcota</taxon>
        <taxon>Myxococcia</taxon>
        <taxon>Myxococcales</taxon>
        <taxon>Cystobacterineae</taxon>
        <taxon>Archangiaceae</taxon>
        <taxon>Hyalangium</taxon>
    </lineage>
</organism>
<dbReference type="CDD" id="cd24049">
    <property type="entry name" value="ASKHA_NBD_PilM"/>
    <property type="match status" value="1"/>
</dbReference>
<proteinExistence type="predicted"/>
<feature type="domain" description="SHS2" evidence="1">
    <location>
        <begin position="7"/>
        <end position="180"/>
    </location>
</feature>
<dbReference type="Proteomes" id="UP000028725">
    <property type="component" value="Unassembled WGS sequence"/>
</dbReference>
<dbReference type="InterPro" id="IPR050696">
    <property type="entry name" value="FtsA/MreB"/>
</dbReference>
<dbReference type="OrthoDB" id="9773403at2"/>
<dbReference type="EMBL" id="JMCB01000017">
    <property type="protein sequence ID" value="KFE63617.1"/>
    <property type="molecule type" value="Genomic_DNA"/>
</dbReference>
<dbReference type="RefSeq" id="WP_044196029.1">
    <property type="nucleotide sequence ID" value="NZ_JMCB01000017.1"/>
</dbReference>
<keyword evidence="3" id="KW-1185">Reference proteome</keyword>
<dbReference type="InterPro" id="IPR043129">
    <property type="entry name" value="ATPase_NBD"/>
</dbReference>
<dbReference type="PANTHER" id="PTHR32432:SF3">
    <property type="entry name" value="ETHANOLAMINE UTILIZATION PROTEIN EUTJ"/>
    <property type="match status" value="1"/>
</dbReference>
<dbReference type="InterPro" id="IPR005883">
    <property type="entry name" value="PilM"/>
</dbReference>
<evidence type="ECO:0000259" key="1">
    <source>
        <dbReference type="SMART" id="SM00842"/>
    </source>
</evidence>
<dbReference type="PANTHER" id="PTHR32432">
    <property type="entry name" value="CELL DIVISION PROTEIN FTSA-RELATED"/>
    <property type="match status" value="1"/>
</dbReference>
<evidence type="ECO:0000313" key="3">
    <source>
        <dbReference type="Proteomes" id="UP000028725"/>
    </source>
</evidence>
<dbReference type="PATRIC" id="fig|394096.3.peg.7066"/>
<gene>
    <name evidence="2" type="ORF">DB31_2735</name>
</gene>
<dbReference type="GO" id="GO:0051301">
    <property type="term" value="P:cell division"/>
    <property type="evidence" value="ECO:0007669"/>
    <property type="project" value="InterPro"/>
</dbReference>
<dbReference type="AlphaFoldDB" id="A0A085W7F4"/>